<sequence>LVLCYIRHSEGFIVDSTEICGVVKRIDCTSHYEEIGEETLCGTDGQTYKNKCFYVKAKCKDIHIQTAHTGSCDSSSSLLKILTGSTTEPAAPPLLYQFNVSEAFCNDETPCPVTMDPLCGTDNVFYLNL</sequence>
<evidence type="ECO:0000259" key="4">
    <source>
        <dbReference type="PROSITE" id="PS51465"/>
    </source>
</evidence>
<dbReference type="SUPFAM" id="SSF100895">
    <property type="entry name" value="Kazal-type serine protease inhibitors"/>
    <property type="match status" value="2"/>
</dbReference>
<dbReference type="CDD" id="cd00104">
    <property type="entry name" value="KAZAL_FS"/>
    <property type="match status" value="1"/>
</dbReference>
<dbReference type="Pfam" id="PF07648">
    <property type="entry name" value="Kazal_2"/>
    <property type="match status" value="2"/>
</dbReference>
<proteinExistence type="predicted"/>
<dbReference type="SMART" id="SM00280">
    <property type="entry name" value="KAZAL"/>
    <property type="match status" value="1"/>
</dbReference>
<comment type="caution">
    <text evidence="5">The sequence shown here is derived from an EMBL/GenBank/DDBJ whole genome shotgun (WGS) entry which is preliminary data.</text>
</comment>
<dbReference type="PROSITE" id="PS51465">
    <property type="entry name" value="KAZAL_2"/>
    <property type="match status" value="2"/>
</dbReference>
<accession>A0AA88YLI0</accession>
<protein>
    <recommendedName>
        <fullName evidence="4">Kazal-like domain-containing protein</fullName>
    </recommendedName>
</protein>
<dbReference type="GO" id="GO:0005576">
    <property type="term" value="C:extracellular region"/>
    <property type="evidence" value="ECO:0007669"/>
    <property type="project" value="UniProtKB-SubCell"/>
</dbReference>
<gene>
    <name evidence="5" type="ORF">FSP39_011567</name>
</gene>
<dbReference type="EMBL" id="VSWD01000002">
    <property type="protein sequence ID" value="KAK3107306.1"/>
    <property type="molecule type" value="Genomic_DNA"/>
</dbReference>
<feature type="non-terminal residue" evidence="5">
    <location>
        <position position="1"/>
    </location>
</feature>
<comment type="subcellular location">
    <subcellularLocation>
        <location evidence="1">Secreted</location>
    </subcellularLocation>
</comment>
<keyword evidence="3" id="KW-1015">Disulfide bond</keyword>
<feature type="domain" description="Kazal-like" evidence="4">
    <location>
        <begin position="99"/>
        <end position="129"/>
    </location>
</feature>
<evidence type="ECO:0000256" key="3">
    <source>
        <dbReference type="ARBA" id="ARBA00023157"/>
    </source>
</evidence>
<dbReference type="InterPro" id="IPR002350">
    <property type="entry name" value="Kazal_dom"/>
</dbReference>
<dbReference type="Gene3D" id="3.30.60.30">
    <property type="match status" value="1"/>
</dbReference>
<keyword evidence="6" id="KW-1185">Reference proteome</keyword>
<evidence type="ECO:0000313" key="5">
    <source>
        <dbReference type="EMBL" id="KAK3107306.1"/>
    </source>
</evidence>
<evidence type="ECO:0000313" key="6">
    <source>
        <dbReference type="Proteomes" id="UP001186944"/>
    </source>
</evidence>
<dbReference type="PANTHER" id="PTHR47499:SF1">
    <property type="entry name" value="SERINE PROTEASE INHIBITOR KAZAL-TYPE 7"/>
    <property type="match status" value="1"/>
</dbReference>
<dbReference type="InterPro" id="IPR050159">
    <property type="entry name" value="Kazal-type_SerProtInhib"/>
</dbReference>
<keyword evidence="2" id="KW-0964">Secreted</keyword>
<dbReference type="InterPro" id="IPR036058">
    <property type="entry name" value="Kazal_dom_sf"/>
</dbReference>
<name>A0AA88YLI0_PINIB</name>
<evidence type="ECO:0000256" key="2">
    <source>
        <dbReference type="ARBA" id="ARBA00022525"/>
    </source>
</evidence>
<organism evidence="5 6">
    <name type="scientific">Pinctada imbricata</name>
    <name type="common">Atlantic pearl-oyster</name>
    <name type="synonym">Pinctada martensii</name>
    <dbReference type="NCBI Taxonomy" id="66713"/>
    <lineage>
        <taxon>Eukaryota</taxon>
        <taxon>Metazoa</taxon>
        <taxon>Spiralia</taxon>
        <taxon>Lophotrochozoa</taxon>
        <taxon>Mollusca</taxon>
        <taxon>Bivalvia</taxon>
        <taxon>Autobranchia</taxon>
        <taxon>Pteriomorphia</taxon>
        <taxon>Pterioida</taxon>
        <taxon>Pterioidea</taxon>
        <taxon>Pteriidae</taxon>
        <taxon>Pinctada</taxon>
    </lineage>
</organism>
<reference evidence="5" key="1">
    <citation type="submission" date="2019-08" db="EMBL/GenBank/DDBJ databases">
        <title>The improved chromosome-level genome for the pearl oyster Pinctada fucata martensii using PacBio sequencing and Hi-C.</title>
        <authorList>
            <person name="Zheng Z."/>
        </authorList>
    </citation>
    <scope>NUCLEOTIDE SEQUENCE</scope>
    <source>
        <strain evidence="5">ZZ-2019</strain>
        <tissue evidence="5">Adductor muscle</tissue>
    </source>
</reference>
<evidence type="ECO:0000256" key="1">
    <source>
        <dbReference type="ARBA" id="ARBA00004613"/>
    </source>
</evidence>
<feature type="domain" description="Kazal-like" evidence="4">
    <location>
        <begin position="14"/>
        <end position="74"/>
    </location>
</feature>
<dbReference type="AlphaFoldDB" id="A0AA88YLI0"/>
<dbReference type="PANTHER" id="PTHR47499">
    <property type="entry name" value="SERINE PROTEASE INHIBITOR KAZAL-TYPE 7 SPINK7"/>
    <property type="match status" value="1"/>
</dbReference>
<dbReference type="Proteomes" id="UP001186944">
    <property type="component" value="Unassembled WGS sequence"/>
</dbReference>